<dbReference type="NCBIfam" id="TIGR02001">
    <property type="entry name" value="gcw_chp"/>
    <property type="match status" value="1"/>
</dbReference>
<feature type="signal peptide" evidence="1">
    <location>
        <begin position="1"/>
        <end position="28"/>
    </location>
</feature>
<dbReference type="AlphaFoldDB" id="A0A3N1NXU8"/>
<dbReference type="EMBL" id="RJUK01000001">
    <property type="protein sequence ID" value="ROQ21003.1"/>
    <property type="molecule type" value="Genomic_DNA"/>
</dbReference>
<feature type="chain" id="PRO_5018008904" evidence="1">
    <location>
        <begin position="29"/>
        <end position="218"/>
    </location>
</feature>
<organism evidence="2 3">
    <name type="scientific">Marinimicrobium koreense</name>
    <dbReference type="NCBI Taxonomy" id="306545"/>
    <lineage>
        <taxon>Bacteria</taxon>
        <taxon>Pseudomonadati</taxon>
        <taxon>Pseudomonadota</taxon>
        <taxon>Gammaproteobacteria</taxon>
        <taxon>Cellvibrionales</taxon>
        <taxon>Cellvibrionaceae</taxon>
        <taxon>Marinimicrobium</taxon>
    </lineage>
</organism>
<keyword evidence="3" id="KW-1185">Reference proteome</keyword>
<gene>
    <name evidence="2" type="ORF">EDC38_1624</name>
</gene>
<protein>
    <submittedName>
        <fullName evidence="2">Uncharacterized protein (TIGR02001 family)</fullName>
    </submittedName>
</protein>
<sequence length="218" mass="22694">MNMKQKFLAGAVAASAMASAALAPVAHAEVSASVGAANMYYWRGLDLGNGDPAVWGDINVSSNGFYGGMWASSGDAALGTEYDLYAGYGSSVGDFSFDVSLWSYSYPTNTDPTAPTEPGDLVEAVIGLGYGPVSLTHYADVEGNEDYSYTTLGVAFGDYSVTYGSHDGTGALDGYAHVDLGYAYNENLSFTLGLVADDVDGLNPDSPKFVVGFSIPIE</sequence>
<dbReference type="RefSeq" id="WP_123638061.1">
    <property type="nucleotide sequence ID" value="NZ_RJUK01000001.1"/>
</dbReference>
<proteinExistence type="predicted"/>
<dbReference type="OrthoDB" id="9793561at2"/>
<keyword evidence="1" id="KW-0732">Signal</keyword>
<reference evidence="2 3" key="1">
    <citation type="submission" date="2018-11" db="EMBL/GenBank/DDBJ databases">
        <title>Genomic Encyclopedia of Type Strains, Phase IV (KMG-IV): sequencing the most valuable type-strain genomes for metagenomic binning, comparative biology and taxonomic classification.</title>
        <authorList>
            <person name="Goeker M."/>
        </authorList>
    </citation>
    <scope>NUCLEOTIDE SEQUENCE [LARGE SCALE GENOMIC DNA]</scope>
    <source>
        <strain evidence="2 3">DSM 16974</strain>
    </source>
</reference>
<name>A0A3N1NXU8_9GAMM</name>
<dbReference type="Proteomes" id="UP000273643">
    <property type="component" value="Unassembled WGS sequence"/>
</dbReference>
<accession>A0A3N1NXU8</accession>
<evidence type="ECO:0000313" key="3">
    <source>
        <dbReference type="Proteomes" id="UP000273643"/>
    </source>
</evidence>
<evidence type="ECO:0000313" key="2">
    <source>
        <dbReference type="EMBL" id="ROQ21003.1"/>
    </source>
</evidence>
<dbReference type="InterPro" id="IPR010239">
    <property type="entry name" value="CHP02001"/>
</dbReference>
<dbReference type="Pfam" id="PF09694">
    <property type="entry name" value="Gcw_chp"/>
    <property type="match status" value="1"/>
</dbReference>
<comment type="caution">
    <text evidence="2">The sequence shown here is derived from an EMBL/GenBank/DDBJ whole genome shotgun (WGS) entry which is preliminary data.</text>
</comment>
<evidence type="ECO:0000256" key="1">
    <source>
        <dbReference type="SAM" id="SignalP"/>
    </source>
</evidence>